<dbReference type="PANTHER" id="PTHR44846:SF5">
    <property type="entry name" value="HTH-TYPE TRANSCRIPTIONAL REGULATOR GMUR"/>
    <property type="match status" value="1"/>
</dbReference>
<dbReference type="SUPFAM" id="SSF64288">
    <property type="entry name" value="Chorismate lyase-like"/>
    <property type="match status" value="1"/>
</dbReference>
<evidence type="ECO:0000313" key="7">
    <source>
        <dbReference type="Proteomes" id="UP000070483"/>
    </source>
</evidence>
<dbReference type="SMART" id="SM00866">
    <property type="entry name" value="UTRA"/>
    <property type="match status" value="1"/>
</dbReference>
<evidence type="ECO:0000259" key="5">
    <source>
        <dbReference type="SMART" id="SM00866"/>
    </source>
</evidence>
<gene>
    <name evidence="6" type="ORF">HMPREF3180_00178</name>
</gene>
<evidence type="ECO:0000256" key="4">
    <source>
        <dbReference type="ARBA" id="ARBA00023163"/>
    </source>
</evidence>
<reference evidence="7" key="1">
    <citation type="submission" date="2016-01" db="EMBL/GenBank/DDBJ databases">
        <authorList>
            <person name="Mitreva M."/>
            <person name="Pepin K.H."/>
            <person name="Mihindukulasuriya K.A."/>
            <person name="Fulton R."/>
            <person name="Fronick C."/>
            <person name="O'Laughlin M."/>
            <person name="Miner T."/>
            <person name="Herter B."/>
            <person name="Rosa B.A."/>
            <person name="Cordes M."/>
            <person name="Tomlinson C."/>
            <person name="Wollam A."/>
            <person name="Palsikar V.B."/>
            <person name="Mardis E.R."/>
            <person name="Wilson R.K."/>
        </authorList>
    </citation>
    <scope>NUCLEOTIDE SEQUENCE [LARGE SCALE GENOMIC DNA]</scope>
    <source>
        <strain evidence="7">KA00185</strain>
    </source>
</reference>
<keyword evidence="1" id="KW-0678">Repressor</keyword>
<evidence type="ECO:0000256" key="1">
    <source>
        <dbReference type="ARBA" id="ARBA00022491"/>
    </source>
</evidence>
<dbReference type="GO" id="GO:0045892">
    <property type="term" value="P:negative regulation of DNA-templated transcription"/>
    <property type="evidence" value="ECO:0007669"/>
    <property type="project" value="TreeGrafter"/>
</dbReference>
<keyword evidence="3" id="KW-0238">DNA-binding</keyword>
<evidence type="ECO:0000256" key="3">
    <source>
        <dbReference type="ARBA" id="ARBA00023125"/>
    </source>
</evidence>
<dbReference type="PATRIC" id="fig|157687.3.peg.181"/>
<dbReference type="AlphaFoldDB" id="A0A134AQS8"/>
<organism evidence="6 7">
    <name type="scientific">Leptotrichia wadei</name>
    <dbReference type="NCBI Taxonomy" id="157687"/>
    <lineage>
        <taxon>Bacteria</taxon>
        <taxon>Fusobacteriati</taxon>
        <taxon>Fusobacteriota</taxon>
        <taxon>Fusobacteriia</taxon>
        <taxon>Fusobacteriales</taxon>
        <taxon>Leptotrichiaceae</taxon>
        <taxon>Leptotrichia</taxon>
    </lineage>
</organism>
<dbReference type="GO" id="GO:0003677">
    <property type="term" value="F:DNA binding"/>
    <property type="evidence" value="ECO:0007669"/>
    <property type="project" value="UniProtKB-KW"/>
</dbReference>
<dbReference type="Pfam" id="PF07702">
    <property type="entry name" value="UTRA"/>
    <property type="match status" value="1"/>
</dbReference>
<protein>
    <submittedName>
        <fullName evidence="6">Putative HTH-type transcriptional regulator GmuR</fullName>
    </submittedName>
</protein>
<dbReference type="STRING" id="157687.HMPREF3180_00178"/>
<sequence>MDLLVSEGLIIKRRGSGTFVKDMRDDDAIEIAMKKQFMGFKATHGSKKVTSDIIKFKVIPASAEIAEKLKIERNDFVYYIERVRYLNDEPCVIEYTYMPISTIKGLKEDVLKDSIYEYIENTLNLSIQSAHRVIKADLPTDLEKKYLRIKELIPILEVEQVAFLSNGQIFEYSKSRHRGDKTEIKMIEVR</sequence>
<keyword evidence="2" id="KW-0805">Transcription regulation</keyword>
<dbReference type="InterPro" id="IPR028978">
    <property type="entry name" value="Chorismate_lyase_/UTRA_dom_sf"/>
</dbReference>
<dbReference type="InterPro" id="IPR011663">
    <property type="entry name" value="UTRA"/>
</dbReference>
<keyword evidence="4" id="KW-0804">Transcription</keyword>
<evidence type="ECO:0000313" key="6">
    <source>
        <dbReference type="EMBL" id="KXB70027.1"/>
    </source>
</evidence>
<evidence type="ECO:0000256" key="2">
    <source>
        <dbReference type="ARBA" id="ARBA00023015"/>
    </source>
</evidence>
<keyword evidence="7" id="KW-1185">Reference proteome</keyword>
<dbReference type="EMBL" id="LSDD01000008">
    <property type="protein sequence ID" value="KXB70027.1"/>
    <property type="molecule type" value="Genomic_DNA"/>
</dbReference>
<dbReference type="Gene3D" id="3.40.1410.10">
    <property type="entry name" value="Chorismate lyase-like"/>
    <property type="match status" value="1"/>
</dbReference>
<accession>A0A134AQS8</accession>
<proteinExistence type="predicted"/>
<dbReference type="Proteomes" id="UP000070483">
    <property type="component" value="Unassembled WGS sequence"/>
</dbReference>
<comment type="caution">
    <text evidence="6">The sequence shown here is derived from an EMBL/GenBank/DDBJ whole genome shotgun (WGS) entry which is preliminary data.</text>
</comment>
<feature type="domain" description="UbiC transcription regulator-associated" evidence="5">
    <location>
        <begin position="44"/>
        <end position="183"/>
    </location>
</feature>
<dbReference type="PANTHER" id="PTHR44846">
    <property type="entry name" value="MANNOSYL-D-GLYCERATE TRANSPORT/METABOLISM SYSTEM REPRESSOR MNGR-RELATED"/>
    <property type="match status" value="1"/>
</dbReference>
<dbReference type="FunFam" id="3.40.1410.10:FF:000008">
    <property type="entry name" value="Transcriptional regulator, GntR family"/>
    <property type="match status" value="1"/>
</dbReference>
<dbReference type="InterPro" id="IPR050679">
    <property type="entry name" value="Bact_HTH_transcr_reg"/>
</dbReference>
<dbReference type="RefSeq" id="WP_197416543.1">
    <property type="nucleotide sequence ID" value="NZ_KQ960002.1"/>
</dbReference>
<name>A0A134AQS8_9FUSO</name>